<dbReference type="InterPro" id="IPR048058">
    <property type="entry name" value="Rrp5_S1_rpt_hs11_sc8"/>
</dbReference>
<evidence type="ECO:0000256" key="7">
    <source>
        <dbReference type="ARBA" id="ARBA00055575"/>
    </source>
</evidence>
<evidence type="ECO:0000256" key="2">
    <source>
        <dbReference type="ARBA" id="ARBA00022517"/>
    </source>
</evidence>
<organism evidence="12 13">
    <name type="scientific">Podospora aff. communis PSN243</name>
    <dbReference type="NCBI Taxonomy" id="3040156"/>
    <lineage>
        <taxon>Eukaryota</taxon>
        <taxon>Fungi</taxon>
        <taxon>Dikarya</taxon>
        <taxon>Ascomycota</taxon>
        <taxon>Pezizomycotina</taxon>
        <taxon>Sordariomycetes</taxon>
        <taxon>Sordariomycetidae</taxon>
        <taxon>Sordariales</taxon>
        <taxon>Podosporaceae</taxon>
        <taxon>Podospora</taxon>
    </lineage>
</organism>
<feature type="compositionally biased region" description="Basic and acidic residues" evidence="10">
    <location>
        <begin position="66"/>
        <end position="97"/>
    </location>
</feature>
<keyword evidence="13" id="KW-1185">Reference proteome</keyword>
<keyword evidence="4" id="KW-0597">Phosphoprotein</keyword>
<keyword evidence="5" id="KW-0677">Repeat</keyword>
<dbReference type="FunFam" id="2.40.50.140:FF:000103">
    <property type="entry name" value="protein RRP5 homolog"/>
    <property type="match status" value="3"/>
</dbReference>
<feature type="domain" description="S1 motif" evidence="11">
    <location>
        <begin position="681"/>
        <end position="750"/>
    </location>
</feature>
<feature type="compositionally biased region" description="Acidic residues" evidence="10">
    <location>
        <begin position="1465"/>
        <end position="1478"/>
    </location>
</feature>
<accession>A0AAV9H812</accession>
<dbReference type="CDD" id="cd05693">
    <property type="entry name" value="S1_Rrp5_repeat_hs1_sc1"/>
    <property type="match status" value="1"/>
</dbReference>
<dbReference type="CDD" id="cd05702">
    <property type="entry name" value="S1_Rrp5_repeat_hs11_sc8"/>
    <property type="match status" value="1"/>
</dbReference>
<dbReference type="CDD" id="cd04461">
    <property type="entry name" value="S1_Rrp5_repeat_hs8_sc7"/>
    <property type="match status" value="1"/>
</dbReference>
<comment type="caution">
    <text evidence="12">The sequence shown here is derived from an EMBL/GenBank/DDBJ whole genome shotgun (WGS) entry which is preliminary data.</text>
</comment>
<dbReference type="FunFam" id="2.40.50.140:FF:000266">
    <property type="entry name" value="rRNA biogenesis protein rrp5"/>
    <property type="match status" value="1"/>
</dbReference>
<evidence type="ECO:0000259" key="11">
    <source>
        <dbReference type="PROSITE" id="PS50126"/>
    </source>
</evidence>
<feature type="compositionally biased region" description="Basic and acidic residues" evidence="10">
    <location>
        <begin position="138"/>
        <end position="154"/>
    </location>
</feature>
<dbReference type="CDD" id="cd05697">
    <property type="entry name" value="S1_Rrp5_repeat_hs5"/>
    <property type="match status" value="1"/>
</dbReference>
<evidence type="ECO:0000256" key="3">
    <source>
        <dbReference type="ARBA" id="ARBA00022552"/>
    </source>
</evidence>
<feature type="domain" description="S1 motif" evidence="11">
    <location>
        <begin position="1341"/>
        <end position="1412"/>
    </location>
</feature>
<dbReference type="Gene3D" id="2.40.50.140">
    <property type="entry name" value="Nucleic acid-binding proteins"/>
    <property type="match status" value="11"/>
</dbReference>
<dbReference type="SMART" id="SM00316">
    <property type="entry name" value="S1"/>
    <property type="match status" value="13"/>
</dbReference>
<dbReference type="Pfam" id="PF00575">
    <property type="entry name" value="S1"/>
    <property type="match status" value="5"/>
</dbReference>
<dbReference type="FunFam" id="2.40.50.140:FF:000279">
    <property type="entry name" value="rRNA biogenesis protein rrp5"/>
    <property type="match status" value="1"/>
</dbReference>
<gene>
    <name evidence="12" type="ORF">QBC34DRAFT_389269</name>
</gene>
<feature type="domain" description="S1 motif" evidence="11">
    <location>
        <begin position="865"/>
        <end position="934"/>
    </location>
</feature>
<dbReference type="InterPro" id="IPR045209">
    <property type="entry name" value="Rrp5"/>
</dbReference>
<name>A0AAV9H812_9PEZI</name>
<sequence>MGSLWPNFKAGNLDEESEKDCSPIATNYAAIKVAMSSLKRKEGPGGSSASKSARPTAEPRPSKRPKSSEAPKDNTKPSANKGRDAKSPRKLNGDSEKTVAAPSVSLLKEDEPLFPRGGGSVLTPLEQQEIQVQAKKDALFEDNSRSAAAKGEKGGKKKKRKSEADATPAADPDAVKIESLNFKRLVKGSLVLGTICEINLLDLAVALPNNLIGHVPITAISQSLTQRLQASAEKEEDDESDDEAEDDDIELNSMFRIGQYVRAYVVSTIDESTPVSGKPKRHIELSLTPALANSGMSQQAIVPNATLMASVASAEDHGFVMDIDIAGGSLRGFLSKKQLDKNIPEDSLQPGTVLLCTTIGSSANGKVVQLSTLTDKIGSVKNFPSEATTIGTFLPGTAVDVLVSDISQHGIAGKVMGDLDVTADLVHSGAGPDGVDLEEKYKVGSRVKARVICTFPAAKKPKLGISVLPHITALRSKMARKDGQSVSPLNVLAHSAHVEKCTVRRVEPDIGLYVDVGVDGVPGFVHISRVKDGKVDGLFENSGPFKVGSAHQGRVVGYNSFDGMFLLSFEKTVLDQPFLRIEDIPVGAVVPGVIEKLVVNSDGLGGVIVNIADGISGLVPEAHLSDVHLQHPEKKFREGMKVKTRVLSTNPAKHQVRLTLKKTLVNSEAPPIKSHDELAVGLQAPGTIITILQHGAIVQFYGNLRGFLPVSEMSEAYIHDPKEHFRIGQTVTVYVISFDPDANRLIVSCKDPSAFGLEKQLALKKLQIGDIVSAKVTQKTDKEIFVELADSSLKAILPIDQLTDKSVSKTQSALKKIHVGQTLPDLVVLQKNEGRRAITLSQKPSLVKASKENRLLKAVEDARVGDTVQGFVRTITPTAVFVQFAGILTALLPKSLMPREMQSKPDFGMHKAQSIEVNISSIDRDLNRLVVSIPGAEKKLHDKPAEKAVNPVDESITSTDDIHVGKLTKAVVVSVKDTQLNIKLADNIQGRVDASQLFDSWDEIKNPKKALKQFQQNQVIPVRVLGTHDARNHRFLPISHRSSHAVLEVSAKPSDVKEGAAPEALALDKLEVGSDHIAFVNNVEKKHIWVNLSPNVRGLISAAEASDDMLQQVDLRKNFPVGSALKVRVLTMDVQKQRLYLSARTPGSAAELTWDKVEEGKVLGGKITKVSDRQVMVQLSETMAGLVGLADLADDFDEANPLNCTKYDIVRVAVVEVDKSNKRIRLSMRPSRVLNSSLPVKDREVTKNTNLNVGEVIRGFVKNVSDKGLFVALGGEVTALVQIRNLTDAYLKEWKDHFQVGQVVKGRIISNNDGRIEMTLKASQVEKDYTPPISISDLKVGQVVTGHIRKVEDFGAFIVIDGSTNVSGLCHRSEMADRAVKDARTLYNEGDKVKAIVLTIDEEKKRINFGLKPSYFKDTDEDGMEVDGENAGARLDSDADSEEDEGMSDAGGAVLITGTDNFSDASDDESGDGDSDVDMVDAAEKGFAGLDAGGFDWTVSALDTDDAPQGGKTDAPTKTKKRRQPQIQVDKTAELDINGPQTASDYERLLLGQPDNSELWIQYMAFQMKVSELANARKVAERAIKTINMKEETEKLNVWIAYLNLEVAYGTDESAEEVFKRACTYNDEQEVHERLASIYIQSEKYIRADELFEKILKKFGSKSVEVWVNYAHFLHTRKNSPDRARALLKRATQALGTQGHLYLALIPKFAALEFRSPNGDRDQGRTLFENLLATYPKKFDLWNQLLDLEISTVGDKPDLTVVRDLFDRGSKVKGLKPKQAKAWFRRWAQWEEQNGDSKSRERVTAKAQEWARTRKEKQQQEKNNEEED</sequence>
<dbReference type="InterPro" id="IPR012340">
    <property type="entry name" value="NA-bd_OB-fold"/>
</dbReference>
<dbReference type="SUPFAM" id="SSF48452">
    <property type="entry name" value="TPR-like"/>
    <property type="match status" value="2"/>
</dbReference>
<evidence type="ECO:0000256" key="9">
    <source>
        <dbReference type="ARBA" id="ARBA00076674"/>
    </source>
</evidence>
<dbReference type="CDD" id="cd05698">
    <property type="entry name" value="S1_Rrp5_repeat_hs6_sc5"/>
    <property type="match status" value="1"/>
</dbReference>
<feature type="domain" description="S1 motif" evidence="11">
    <location>
        <begin position="495"/>
        <end position="570"/>
    </location>
</feature>
<feature type="domain" description="S1 motif" evidence="11">
    <location>
        <begin position="965"/>
        <end position="1041"/>
    </location>
</feature>
<dbReference type="PANTHER" id="PTHR23270">
    <property type="entry name" value="PROGRAMMED CELL DEATH PROTEIN 11 PRE-RRNA PROCESSING PROTEIN RRP5"/>
    <property type="match status" value="1"/>
</dbReference>
<feature type="compositionally biased region" description="Acidic residues" evidence="10">
    <location>
        <begin position="234"/>
        <end position="248"/>
    </location>
</feature>
<dbReference type="EMBL" id="MU865913">
    <property type="protein sequence ID" value="KAK4456210.1"/>
    <property type="molecule type" value="Genomic_DNA"/>
</dbReference>
<dbReference type="InterPro" id="IPR048059">
    <property type="entry name" value="Rrp5_S1_rpt_hs1_sc1"/>
</dbReference>
<dbReference type="InterPro" id="IPR011990">
    <property type="entry name" value="TPR-like_helical_dom_sf"/>
</dbReference>
<dbReference type="GO" id="GO:0032040">
    <property type="term" value="C:small-subunit processome"/>
    <property type="evidence" value="ECO:0007669"/>
    <property type="project" value="TreeGrafter"/>
</dbReference>
<dbReference type="PANTHER" id="PTHR23270:SF10">
    <property type="entry name" value="PROTEIN RRP5 HOMOLOG"/>
    <property type="match status" value="1"/>
</dbReference>
<feature type="domain" description="S1 motif" evidence="11">
    <location>
        <begin position="1073"/>
        <end position="1144"/>
    </location>
</feature>
<dbReference type="SMART" id="SM00386">
    <property type="entry name" value="HAT"/>
    <property type="match status" value="5"/>
</dbReference>
<dbReference type="FunFam" id="2.40.50.140:FF:000159">
    <property type="entry name" value="rRNA biogenesis protein rrp5"/>
    <property type="match status" value="1"/>
</dbReference>
<feature type="region of interest" description="Disordered" evidence="10">
    <location>
        <begin position="38"/>
        <end position="121"/>
    </location>
</feature>
<dbReference type="CDD" id="cd05707">
    <property type="entry name" value="S1_Rrp5_repeat_sc11"/>
    <property type="match status" value="1"/>
</dbReference>
<dbReference type="GO" id="GO:0003723">
    <property type="term" value="F:RNA binding"/>
    <property type="evidence" value="ECO:0007669"/>
    <property type="project" value="TreeGrafter"/>
</dbReference>
<keyword evidence="2" id="KW-0690">Ribosome biogenesis</keyword>
<evidence type="ECO:0000256" key="4">
    <source>
        <dbReference type="ARBA" id="ARBA00022553"/>
    </source>
</evidence>
<dbReference type="Proteomes" id="UP001321760">
    <property type="component" value="Unassembled WGS sequence"/>
</dbReference>
<feature type="domain" description="S1 motif" evidence="11">
    <location>
        <begin position="1254"/>
        <end position="1321"/>
    </location>
</feature>
<dbReference type="CDD" id="cd05706">
    <property type="entry name" value="S1_Rrp5_repeat_sc10"/>
    <property type="match status" value="1"/>
</dbReference>
<feature type="region of interest" description="Disordered" evidence="10">
    <location>
        <begin position="138"/>
        <end position="171"/>
    </location>
</feature>
<dbReference type="Pfam" id="PF24685">
    <property type="entry name" value="OB_RRP5_4th"/>
    <property type="match status" value="1"/>
</dbReference>
<dbReference type="Gene3D" id="1.25.40.10">
    <property type="entry name" value="Tetratricopeptide repeat domain"/>
    <property type="match status" value="1"/>
</dbReference>
<dbReference type="InterPro" id="IPR003107">
    <property type="entry name" value="HAT"/>
</dbReference>
<dbReference type="InterPro" id="IPR057301">
    <property type="entry name" value="Rrp5_OB_4th"/>
</dbReference>
<dbReference type="InterPro" id="IPR057302">
    <property type="entry name" value="Rrp5_S1"/>
</dbReference>
<dbReference type="InterPro" id="IPR003029">
    <property type="entry name" value="S1_domain"/>
</dbReference>
<feature type="region of interest" description="Disordered" evidence="10">
    <location>
        <begin position="228"/>
        <end position="248"/>
    </location>
</feature>
<comment type="function">
    <text evidence="7">Involved in the biogenesis of rRNA. Required for the formation of 18S and 5.8S rRNA.</text>
</comment>
<dbReference type="PROSITE" id="PS50126">
    <property type="entry name" value="S1"/>
    <property type="match status" value="11"/>
</dbReference>
<feature type="compositionally biased region" description="Acidic residues" evidence="10">
    <location>
        <begin position="1438"/>
        <end position="1447"/>
    </location>
</feature>
<reference evidence="12" key="1">
    <citation type="journal article" date="2023" name="Mol. Phylogenet. Evol.">
        <title>Genome-scale phylogeny and comparative genomics of the fungal order Sordariales.</title>
        <authorList>
            <person name="Hensen N."/>
            <person name="Bonometti L."/>
            <person name="Westerberg I."/>
            <person name="Brannstrom I.O."/>
            <person name="Guillou S."/>
            <person name="Cros-Aarteil S."/>
            <person name="Calhoun S."/>
            <person name="Haridas S."/>
            <person name="Kuo A."/>
            <person name="Mondo S."/>
            <person name="Pangilinan J."/>
            <person name="Riley R."/>
            <person name="LaButti K."/>
            <person name="Andreopoulos B."/>
            <person name="Lipzen A."/>
            <person name="Chen C."/>
            <person name="Yan M."/>
            <person name="Daum C."/>
            <person name="Ng V."/>
            <person name="Clum A."/>
            <person name="Steindorff A."/>
            <person name="Ohm R.A."/>
            <person name="Martin F."/>
            <person name="Silar P."/>
            <person name="Natvig D.O."/>
            <person name="Lalanne C."/>
            <person name="Gautier V."/>
            <person name="Ament-Velasquez S.L."/>
            <person name="Kruys A."/>
            <person name="Hutchinson M.I."/>
            <person name="Powell A.J."/>
            <person name="Barry K."/>
            <person name="Miller A.N."/>
            <person name="Grigoriev I.V."/>
            <person name="Debuchy R."/>
            <person name="Gladieux P."/>
            <person name="Hiltunen Thoren M."/>
            <person name="Johannesson H."/>
        </authorList>
    </citation>
    <scope>NUCLEOTIDE SEQUENCE</scope>
    <source>
        <strain evidence="12">PSN243</strain>
    </source>
</reference>
<feature type="domain" description="S1 motif" evidence="11">
    <location>
        <begin position="188"/>
        <end position="288"/>
    </location>
</feature>
<feature type="region of interest" description="Disordered" evidence="10">
    <location>
        <begin position="1418"/>
        <end position="1478"/>
    </location>
</feature>
<evidence type="ECO:0000256" key="6">
    <source>
        <dbReference type="ARBA" id="ARBA00023242"/>
    </source>
</evidence>
<dbReference type="FunFam" id="2.40.50.140:FF:000196">
    <property type="entry name" value="rRNA biogenesis protein RRP5"/>
    <property type="match status" value="1"/>
</dbReference>
<dbReference type="CDD" id="cd05708">
    <property type="entry name" value="S1_Rrp5_repeat_sc12"/>
    <property type="match status" value="1"/>
</dbReference>
<feature type="compositionally biased region" description="Acidic residues" evidence="10">
    <location>
        <begin position="1419"/>
        <end position="1428"/>
    </location>
</feature>
<evidence type="ECO:0000256" key="5">
    <source>
        <dbReference type="ARBA" id="ARBA00022737"/>
    </source>
</evidence>
<feature type="compositionally biased region" description="Basic and acidic residues" evidence="10">
    <location>
        <begin position="1795"/>
        <end position="1828"/>
    </location>
</feature>
<protein>
    <recommendedName>
        <fullName evidence="8">rRNA biogenesis protein RRP5</fullName>
    </recommendedName>
    <alternativeName>
        <fullName evidence="9">Ribosomal RNA-processing protein 5</fullName>
    </alternativeName>
</protein>
<feature type="domain" description="S1 motif" evidence="11">
    <location>
        <begin position="587"/>
        <end position="661"/>
    </location>
</feature>
<feature type="domain" description="S1 motif" evidence="11">
    <location>
        <begin position="1160"/>
        <end position="1229"/>
    </location>
</feature>
<evidence type="ECO:0000313" key="12">
    <source>
        <dbReference type="EMBL" id="KAK4456210.1"/>
    </source>
</evidence>
<keyword evidence="3" id="KW-0698">rRNA processing</keyword>
<evidence type="ECO:0000256" key="10">
    <source>
        <dbReference type="SAM" id="MobiDB-lite"/>
    </source>
</evidence>
<feature type="domain" description="S1 motif" evidence="11">
    <location>
        <begin position="769"/>
        <end position="843"/>
    </location>
</feature>
<evidence type="ECO:0000256" key="1">
    <source>
        <dbReference type="ARBA" id="ARBA00004604"/>
    </source>
</evidence>
<comment type="subcellular location">
    <subcellularLocation>
        <location evidence="1">Nucleus</location>
        <location evidence="1">Nucleolus</location>
    </subcellularLocation>
</comment>
<dbReference type="Pfam" id="PF23459">
    <property type="entry name" value="S1_RRP5"/>
    <property type="match status" value="3"/>
</dbReference>
<dbReference type="SUPFAM" id="SSF50249">
    <property type="entry name" value="Nucleic acid-binding proteins"/>
    <property type="match status" value="12"/>
</dbReference>
<dbReference type="FunFam" id="2.40.50.140:FF:000155">
    <property type="entry name" value="rRNA biogenesis protein RRP5"/>
    <property type="match status" value="1"/>
</dbReference>
<proteinExistence type="predicted"/>
<reference evidence="12" key="2">
    <citation type="submission" date="2023-05" db="EMBL/GenBank/DDBJ databases">
        <authorList>
            <consortium name="Lawrence Berkeley National Laboratory"/>
            <person name="Steindorff A."/>
            <person name="Hensen N."/>
            <person name="Bonometti L."/>
            <person name="Westerberg I."/>
            <person name="Brannstrom I.O."/>
            <person name="Guillou S."/>
            <person name="Cros-Aarteil S."/>
            <person name="Calhoun S."/>
            <person name="Haridas S."/>
            <person name="Kuo A."/>
            <person name="Mondo S."/>
            <person name="Pangilinan J."/>
            <person name="Riley R."/>
            <person name="Labutti K."/>
            <person name="Andreopoulos B."/>
            <person name="Lipzen A."/>
            <person name="Chen C."/>
            <person name="Yanf M."/>
            <person name="Daum C."/>
            <person name="Ng V."/>
            <person name="Clum A."/>
            <person name="Ohm R."/>
            <person name="Martin F."/>
            <person name="Silar P."/>
            <person name="Natvig D."/>
            <person name="Lalanne C."/>
            <person name="Gautier V."/>
            <person name="Ament-Velasquez S.L."/>
            <person name="Kruys A."/>
            <person name="Hutchinson M.I."/>
            <person name="Powell A.J."/>
            <person name="Barry K."/>
            <person name="Miller A.N."/>
            <person name="Grigoriev I.V."/>
            <person name="Debuchy R."/>
            <person name="Gladieux P."/>
            <person name="Thoren M.H."/>
            <person name="Johannesson H."/>
        </authorList>
    </citation>
    <scope>NUCLEOTIDE SEQUENCE</scope>
    <source>
        <strain evidence="12">PSN243</strain>
    </source>
</reference>
<keyword evidence="6" id="KW-0539">Nucleus</keyword>
<feature type="region of interest" description="Disordered" evidence="10">
    <location>
        <begin position="1500"/>
        <end position="1527"/>
    </location>
</feature>
<dbReference type="GO" id="GO:0006364">
    <property type="term" value="P:rRNA processing"/>
    <property type="evidence" value="ECO:0007669"/>
    <property type="project" value="UniProtKB-KW"/>
</dbReference>
<feature type="region of interest" description="Disordered" evidence="10">
    <location>
        <begin position="1792"/>
        <end position="1828"/>
    </location>
</feature>
<evidence type="ECO:0000313" key="13">
    <source>
        <dbReference type="Proteomes" id="UP001321760"/>
    </source>
</evidence>
<evidence type="ECO:0000256" key="8">
    <source>
        <dbReference type="ARBA" id="ARBA00073619"/>
    </source>
</evidence>